<accession>A0A7R8CEG4</accession>
<comment type="subcellular location">
    <subcellularLocation>
        <location evidence="6">Cytoplasm</location>
    </subcellularLocation>
</comment>
<keyword evidence="1 6" id="KW-0963">Cytoplasm</keyword>
<evidence type="ECO:0000256" key="4">
    <source>
        <dbReference type="ARBA" id="ARBA00022884"/>
    </source>
</evidence>
<keyword evidence="2 6" id="KW-0396">Initiation factor</keyword>
<keyword evidence="5 6" id="KW-0648">Protein biosynthesis</keyword>
<feature type="domain" description="Translation initiation factor beta propellor-like" evidence="7">
    <location>
        <begin position="214"/>
        <end position="380"/>
    </location>
</feature>
<dbReference type="EMBL" id="HG994580">
    <property type="protein sequence ID" value="CAF2752500.1"/>
    <property type="molecule type" value="Genomic_DNA"/>
</dbReference>
<dbReference type="GO" id="GO:0003723">
    <property type="term" value="F:RNA binding"/>
    <property type="evidence" value="ECO:0007669"/>
    <property type="project" value="UniProtKB-UniRule"/>
</dbReference>
<comment type="function">
    <text evidence="6">RNA-binding component of the eukaryotic translation initiation factor 3 (eIF-3) complex, which is involved in protein synthesis of a specialized repertoire of mRNAs and, together with other initiation factors, stimulates binding of mRNA and methionyl-tRNAi to the 40S ribosome. The eIF-3 complex specifically targets and initiates translation of a subset of mRNAs involved in cell proliferation.</text>
</comment>
<dbReference type="Proteomes" id="UP000675881">
    <property type="component" value="Chromosome 1"/>
</dbReference>
<keyword evidence="9" id="KW-1185">Reference proteome</keyword>
<protein>
    <recommendedName>
        <fullName evidence="6">Eukaryotic translation initiation factor 3 subunit B</fullName>
        <shortName evidence="6">eIF3b</shortName>
    </recommendedName>
    <alternativeName>
        <fullName evidence="6">Eukaryotic translation initiation factor 3 subunit 9</fullName>
    </alternativeName>
</protein>
<dbReference type="GO" id="GO:0003743">
    <property type="term" value="F:translation initiation factor activity"/>
    <property type="evidence" value="ECO:0007669"/>
    <property type="project" value="UniProtKB-UniRule"/>
</dbReference>
<keyword evidence="3" id="KW-0853">WD repeat</keyword>
<dbReference type="GO" id="GO:0031369">
    <property type="term" value="F:translation initiation factor binding"/>
    <property type="evidence" value="ECO:0007669"/>
    <property type="project" value="InterPro"/>
</dbReference>
<name>A0A7R8CEG4_LEPSM</name>
<evidence type="ECO:0000256" key="3">
    <source>
        <dbReference type="ARBA" id="ARBA00022574"/>
    </source>
</evidence>
<dbReference type="GO" id="GO:0033290">
    <property type="term" value="C:eukaryotic 48S preinitiation complex"/>
    <property type="evidence" value="ECO:0007669"/>
    <property type="project" value="UniProtKB-UniRule"/>
</dbReference>
<organism evidence="8 9">
    <name type="scientific">Lepeophtheirus salmonis</name>
    <name type="common">Salmon louse</name>
    <name type="synonym">Caligus salmonis</name>
    <dbReference type="NCBI Taxonomy" id="72036"/>
    <lineage>
        <taxon>Eukaryota</taxon>
        <taxon>Metazoa</taxon>
        <taxon>Ecdysozoa</taxon>
        <taxon>Arthropoda</taxon>
        <taxon>Crustacea</taxon>
        <taxon>Multicrustacea</taxon>
        <taxon>Hexanauplia</taxon>
        <taxon>Copepoda</taxon>
        <taxon>Siphonostomatoida</taxon>
        <taxon>Caligidae</taxon>
        <taxon>Lepeophtheirus</taxon>
    </lineage>
</organism>
<dbReference type="InterPro" id="IPR013979">
    <property type="entry name" value="TIF_beta_prop-like"/>
</dbReference>
<dbReference type="GO" id="GO:0016282">
    <property type="term" value="C:eukaryotic 43S preinitiation complex"/>
    <property type="evidence" value="ECO:0007669"/>
    <property type="project" value="UniProtKB-UniRule"/>
</dbReference>
<dbReference type="OrthoDB" id="10250414at2759"/>
<gene>
    <name evidence="8" type="ORF">LSAA_1571</name>
</gene>
<dbReference type="AlphaFoldDB" id="A0A7R8CEG4"/>
<evidence type="ECO:0000259" key="7">
    <source>
        <dbReference type="Pfam" id="PF08662"/>
    </source>
</evidence>
<comment type="subunit">
    <text evidence="6">Component of the eukaryotic translation initiation factor 3 (eIF-3) complex.</text>
</comment>
<reference evidence="8" key="1">
    <citation type="submission" date="2021-02" db="EMBL/GenBank/DDBJ databases">
        <authorList>
            <person name="Bekaert M."/>
        </authorList>
    </citation>
    <scope>NUCLEOTIDE SEQUENCE</scope>
    <source>
        <strain evidence="8">IoA-00</strain>
    </source>
</reference>
<dbReference type="Gene3D" id="2.130.10.10">
    <property type="entry name" value="YVTN repeat-like/Quinoprotein amine dehydrogenase"/>
    <property type="match status" value="2"/>
</dbReference>
<dbReference type="GO" id="GO:0001732">
    <property type="term" value="P:formation of cytoplasmic translation initiation complex"/>
    <property type="evidence" value="ECO:0007669"/>
    <property type="project" value="UniProtKB-UniRule"/>
</dbReference>
<comment type="similarity">
    <text evidence="6">Belongs to the eIF-3 subunit B family.</text>
</comment>
<evidence type="ECO:0000256" key="6">
    <source>
        <dbReference type="HAMAP-Rule" id="MF_03001"/>
    </source>
</evidence>
<keyword evidence="4 6" id="KW-0694">RNA-binding</keyword>
<evidence type="ECO:0000256" key="5">
    <source>
        <dbReference type="ARBA" id="ARBA00022917"/>
    </source>
</evidence>
<proteinExistence type="inferred from homology"/>
<sequence>MKLSLKNACDQFSVVSDGGKIVSVISNTVPEAKTLHTRTRWTESFIKWSPLGTYLATLHSKGVALWGGEDFHQIARFSHRGVQYIDFSPNENYLVTFNARAVMGTEPCIVIWETRTRTNKRIFNVDASVLNDWPIFLWSHNDKYFARISEGVLSVYETPSCGLLDKKSIKVPGMMKFSWSPTDNILGYWVAEDKDVPARVTLIEIPSRKEIRVKNLFNVANCQMHWQKSGDYLCVMVDRYSKLRKEKGHKYAGIYYNFEIFHMREKQIPVDGIEIKETVSAVAWEPVGDKLAIIHGEQSNMNVSFYGVKSTPVLLKKYERKSVNHLFWSPTGQFVVIAGLRSLNGVMEFVDTSDFTSMNSGDHFMCTDIEWDPTGRYIMTGERSLNGFPWINSINFVGDLDHLRFSARKKISEVKKNLKKYSVVFDAKDRTRMSTASKELMEKRQAKYKEYEEYRSAKMEEYIEMHAQRLELRNGMDTDKIEAENAEMEEEIVEFLVKEQQIVMD</sequence>
<dbReference type="PANTHER" id="PTHR14068">
    <property type="entry name" value="EUKARYOTIC TRANSLATION INITIATION FACTOR 3 EIF3 -RELATED"/>
    <property type="match status" value="1"/>
</dbReference>
<dbReference type="PANTHER" id="PTHR14068:SF0">
    <property type="entry name" value="EUKARYOTIC TRANSLATION INITIATION FACTOR 3 SUBUNIT B"/>
    <property type="match status" value="1"/>
</dbReference>
<evidence type="ECO:0000256" key="1">
    <source>
        <dbReference type="ARBA" id="ARBA00022490"/>
    </source>
</evidence>
<dbReference type="GO" id="GO:0005852">
    <property type="term" value="C:eukaryotic translation initiation factor 3 complex"/>
    <property type="evidence" value="ECO:0007669"/>
    <property type="project" value="UniProtKB-UniRule"/>
</dbReference>
<dbReference type="HAMAP" id="MF_03001">
    <property type="entry name" value="eIF3b"/>
    <property type="match status" value="1"/>
</dbReference>
<dbReference type="InterPro" id="IPR015943">
    <property type="entry name" value="WD40/YVTN_repeat-like_dom_sf"/>
</dbReference>
<evidence type="ECO:0000256" key="2">
    <source>
        <dbReference type="ARBA" id="ARBA00022540"/>
    </source>
</evidence>
<dbReference type="SUPFAM" id="SSF82171">
    <property type="entry name" value="DPP6 N-terminal domain-like"/>
    <property type="match status" value="1"/>
</dbReference>
<dbReference type="Pfam" id="PF08662">
    <property type="entry name" value="eIF2A"/>
    <property type="match status" value="1"/>
</dbReference>
<evidence type="ECO:0000313" key="9">
    <source>
        <dbReference type="Proteomes" id="UP000675881"/>
    </source>
</evidence>
<dbReference type="InterPro" id="IPR011400">
    <property type="entry name" value="EIF3B"/>
</dbReference>
<evidence type="ECO:0000313" key="8">
    <source>
        <dbReference type="EMBL" id="CAF2752500.1"/>
    </source>
</evidence>